<evidence type="ECO:0000313" key="1">
    <source>
        <dbReference type="EMBL" id="MDX8045435.1"/>
    </source>
</evidence>
<proteinExistence type="predicted"/>
<gene>
    <name evidence="1" type="ORF">SH601_05475</name>
</gene>
<protein>
    <submittedName>
        <fullName evidence="1">Uncharacterized protein</fullName>
    </submittedName>
</protein>
<dbReference type="EMBL" id="JAWZSR010000002">
    <property type="protein sequence ID" value="MDX8045435.1"/>
    <property type="molecule type" value="Genomic_DNA"/>
</dbReference>
<sequence length="544" mass="59433">MSDGKITISTSLDDKPVKRGIKGMQSQVKNGAKRLQKIGGQMTAFVTAPFLGVGAAAGAAMIKYGEFADQMLDTASKTGMSTDELQRWRQVATDAGVDTEIVSNSLLNLNKQLERGSDLSPRLAKAFETMGTNVDDFKKMDPDQQMRQVVDTMLELEDADRRAFANQMNMAEMLPLISELEGKGMNLDQIMQEIDVPFSNDELNEMNEFRKEWDNLKFTLFNVMGQALQPLFELFNQHKDQIVGMLVPAIQSLADRVIELAQWFMDLSPATQKILGIFTAIAVALPPLISLGASLAIVISSISLPALAVAAAFGALIAIGVALYKNWDTIKDYAIVTWTAIKVFFTKTFEAIKSITSSVWEGIKTFFTTTWDGIKSLFMNRLNFVKSLISTVWNTIKSVTSSVWNGIKSTVTGIWDGLKSSVSSVFNGIKDTITSAWEAISGTTSDIWNGIIDTIKGAINGVIGAINGMLNAISSINISTPTIPSWVPKFGGESMNIGFPDIPNIPSLNCGKTYTPNKVVEGRKEKPSNRLMDLFNNKGKAVTV</sequence>
<reference evidence="1" key="1">
    <citation type="submission" date="2023-11" db="EMBL/GenBank/DDBJ databases">
        <title>Gracilibacillus pellucida a moderately halophilic bacterium isolated from saline soil in Xinjiang province.</title>
        <authorList>
            <person name="Zhang Z."/>
            <person name="Tan F."/>
            <person name="Wang Y."/>
            <person name="Xia M."/>
        </authorList>
    </citation>
    <scope>NUCLEOTIDE SEQUENCE</scope>
    <source>
        <strain evidence="1">S3-1-1</strain>
    </source>
</reference>
<accession>A0ACC6M3A2</accession>
<name>A0ACC6M3A2_9BACI</name>
<keyword evidence="2" id="KW-1185">Reference proteome</keyword>
<comment type="caution">
    <text evidence="1">The sequence shown here is derived from an EMBL/GenBank/DDBJ whole genome shotgun (WGS) entry which is preliminary data.</text>
</comment>
<organism evidence="1 2">
    <name type="scientific">Gracilibacillus pellucidus</name>
    <dbReference type="NCBI Taxonomy" id="3095368"/>
    <lineage>
        <taxon>Bacteria</taxon>
        <taxon>Bacillati</taxon>
        <taxon>Bacillota</taxon>
        <taxon>Bacilli</taxon>
        <taxon>Bacillales</taxon>
        <taxon>Bacillaceae</taxon>
        <taxon>Gracilibacillus</taxon>
    </lineage>
</organism>
<evidence type="ECO:0000313" key="2">
    <source>
        <dbReference type="Proteomes" id="UP001277972"/>
    </source>
</evidence>
<dbReference type="Proteomes" id="UP001277972">
    <property type="component" value="Unassembled WGS sequence"/>
</dbReference>